<keyword evidence="1" id="KW-0129">CBS domain</keyword>
<dbReference type="InterPro" id="IPR046342">
    <property type="entry name" value="CBS_dom_sf"/>
</dbReference>
<name>A0A0G0TBD1_9BACT</name>
<dbReference type="PROSITE" id="PS51371">
    <property type="entry name" value="CBS"/>
    <property type="match status" value="2"/>
</dbReference>
<dbReference type="Pfam" id="PF00571">
    <property type="entry name" value="CBS"/>
    <property type="match status" value="2"/>
</dbReference>
<dbReference type="PANTHER" id="PTHR43773">
    <property type="entry name" value="MAGNESIUM TRANSPORTER MGTE"/>
    <property type="match status" value="1"/>
</dbReference>
<dbReference type="SUPFAM" id="SSF158791">
    <property type="entry name" value="MgtE N-terminal domain-like"/>
    <property type="match status" value="1"/>
</dbReference>
<dbReference type="SMART" id="SM00924">
    <property type="entry name" value="MgtE_N"/>
    <property type="match status" value="1"/>
</dbReference>
<dbReference type="AlphaFoldDB" id="A0A0G0TBD1"/>
<dbReference type="PATRIC" id="fig|1619037.3.peg.118"/>
<comment type="caution">
    <text evidence="3">The sequence shown here is derived from an EMBL/GenBank/DDBJ whole genome shotgun (WGS) entry which is preliminary data.</text>
</comment>
<organism evidence="3 4">
    <name type="scientific">Candidatus Magasanikbacteria bacterium GW2011_GWA2_40_10</name>
    <dbReference type="NCBI Taxonomy" id="1619037"/>
    <lineage>
        <taxon>Bacteria</taxon>
        <taxon>Candidatus Magasanikiibacteriota</taxon>
    </lineage>
</organism>
<reference evidence="3 4" key="1">
    <citation type="journal article" date="2015" name="Nature">
        <title>rRNA introns, odd ribosomes, and small enigmatic genomes across a large radiation of phyla.</title>
        <authorList>
            <person name="Brown C.T."/>
            <person name="Hug L.A."/>
            <person name="Thomas B.C."/>
            <person name="Sharon I."/>
            <person name="Castelle C.J."/>
            <person name="Singh A."/>
            <person name="Wilkins M.J."/>
            <person name="Williams K.H."/>
            <person name="Banfield J.F."/>
        </authorList>
    </citation>
    <scope>NUCLEOTIDE SEQUENCE [LARGE SCALE GENOMIC DNA]</scope>
</reference>
<feature type="domain" description="CBS" evidence="2">
    <location>
        <begin position="347"/>
        <end position="402"/>
    </location>
</feature>
<proteinExistence type="predicted"/>
<evidence type="ECO:0000313" key="4">
    <source>
        <dbReference type="Proteomes" id="UP000034855"/>
    </source>
</evidence>
<dbReference type="EMBL" id="LBXR01000003">
    <property type="protein sequence ID" value="KKR35152.1"/>
    <property type="molecule type" value="Genomic_DNA"/>
</dbReference>
<protein>
    <submittedName>
        <fullName evidence="3">MgtE intracellular region</fullName>
    </submittedName>
</protein>
<dbReference type="SMART" id="SM00116">
    <property type="entry name" value="CBS"/>
    <property type="match status" value="2"/>
</dbReference>
<accession>A0A0G0TBD1</accession>
<dbReference type="Gene3D" id="1.25.60.10">
    <property type="entry name" value="MgtE N-terminal domain-like"/>
    <property type="match status" value="1"/>
</dbReference>
<dbReference type="Proteomes" id="UP000034855">
    <property type="component" value="Unassembled WGS sequence"/>
</dbReference>
<dbReference type="PANTHER" id="PTHR43773:SF1">
    <property type="entry name" value="MAGNESIUM TRANSPORTER MGTE"/>
    <property type="match status" value="1"/>
</dbReference>
<dbReference type="InterPro" id="IPR000644">
    <property type="entry name" value="CBS_dom"/>
</dbReference>
<feature type="domain" description="CBS" evidence="2">
    <location>
        <begin position="283"/>
        <end position="345"/>
    </location>
</feature>
<dbReference type="Pfam" id="PF03448">
    <property type="entry name" value="MgtE_N"/>
    <property type="match status" value="1"/>
</dbReference>
<dbReference type="GO" id="GO:0015095">
    <property type="term" value="F:magnesium ion transmembrane transporter activity"/>
    <property type="evidence" value="ECO:0007669"/>
    <property type="project" value="InterPro"/>
</dbReference>
<dbReference type="GO" id="GO:0016020">
    <property type="term" value="C:membrane"/>
    <property type="evidence" value="ECO:0007669"/>
    <property type="project" value="InterPro"/>
</dbReference>
<dbReference type="Gene3D" id="3.10.580.10">
    <property type="entry name" value="CBS-domain"/>
    <property type="match status" value="1"/>
</dbReference>
<dbReference type="InterPro" id="IPR006669">
    <property type="entry name" value="MgtE_transporter"/>
</dbReference>
<dbReference type="SUPFAM" id="SSF54631">
    <property type="entry name" value="CBS-domain pair"/>
    <property type="match status" value="1"/>
</dbReference>
<dbReference type="InterPro" id="IPR006668">
    <property type="entry name" value="Mg_transptr_MgtE_intracell_dom"/>
</dbReference>
<sequence length="402" mass="45071">MLFFSNILGAEVRDQADCVVGKVFDAVILHTESDCPPVIGVVVSDKRNLRQFINADSIENFGKNYLTLKNGFLDCAVDVPQEKDFIFLRDTVLDRQIVDLAGVRVVRVNDLQFGMIKGEMCLVTLDIGKLGLLRRLGLAGLNLFNFLQPELLEWKNVRLLGDKLQLSMGTKEMVKLHPADIANIIEKLNLNQGSELLQSLDKKTAARVLEELEPEIQRILVESLGPERAAGVMQKMSIDELVDLIQMLPDRKSKEIMENLPSDSTSSVRKILEFDEDTAGGLMTTEYVSVFPSTTVKEVVEQIRQSYQIHRGIYIVYIINENGNFKGVVSLRKLIISEYDQTMDELMDNEKKPTATSSQNILEVASLMTKYNLTSIAVLGADKKLLGVITVDDVMRHFVPHA</sequence>
<evidence type="ECO:0000259" key="2">
    <source>
        <dbReference type="PROSITE" id="PS51371"/>
    </source>
</evidence>
<gene>
    <name evidence="3" type="ORF">UT67_C0003G0026</name>
</gene>
<dbReference type="InterPro" id="IPR038076">
    <property type="entry name" value="MgtE_N_sf"/>
</dbReference>
<dbReference type="STRING" id="1619037.UT67_C0003G0026"/>
<dbReference type="CDD" id="cd04606">
    <property type="entry name" value="CBS_pair_Mg_transporter"/>
    <property type="match status" value="1"/>
</dbReference>
<evidence type="ECO:0000313" key="3">
    <source>
        <dbReference type="EMBL" id="KKR35152.1"/>
    </source>
</evidence>
<evidence type="ECO:0000256" key="1">
    <source>
        <dbReference type="PROSITE-ProRule" id="PRU00703"/>
    </source>
</evidence>